<reference evidence="2 3" key="1">
    <citation type="submission" date="2017-11" db="EMBL/GenBank/DDBJ databases">
        <title>Draft genome sequence of environmental isolate Aeromonas lusitania sp. nov. MDC 2473.</title>
        <authorList>
            <person name="Colston S.M."/>
            <person name="Navarro A."/>
            <person name="Martinez-Murcia A.J."/>
            <person name="Graf J."/>
        </authorList>
    </citation>
    <scope>NUCLEOTIDE SEQUENCE [LARGE SCALE GENOMIC DNA]</scope>
    <source>
        <strain evidence="2 3">MDC 2473</strain>
    </source>
</reference>
<feature type="non-terminal residue" evidence="2">
    <location>
        <position position="66"/>
    </location>
</feature>
<proteinExistence type="predicted"/>
<accession>A0A2M8H7P3</accession>
<gene>
    <name evidence="2" type="ORF">CUC44_13645</name>
</gene>
<dbReference type="EMBL" id="PGCP01000021">
    <property type="protein sequence ID" value="PJC92575.1"/>
    <property type="molecule type" value="Genomic_DNA"/>
</dbReference>
<evidence type="ECO:0000256" key="1">
    <source>
        <dbReference type="SAM" id="SignalP"/>
    </source>
</evidence>
<organism evidence="2 3">
    <name type="scientific">Aeromonas lusitana</name>
    <dbReference type="NCBI Taxonomy" id="931529"/>
    <lineage>
        <taxon>Bacteria</taxon>
        <taxon>Pseudomonadati</taxon>
        <taxon>Pseudomonadota</taxon>
        <taxon>Gammaproteobacteria</taxon>
        <taxon>Aeromonadales</taxon>
        <taxon>Aeromonadaceae</taxon>
        <taxon>Aeromonas</taxon>
    </lineage>
</organism>
<keyword evidence="3" id="KW-1185">Reference proteome</keyword>
<keyword evidence="1" id="KW-0732">Signal</keyword>
<evidence type="ECO:0000313" key="2">
    <source>
        <dbReference type="EMBL" id="PJC92575.1"/>
    </source>
</evidence>
<sequence>MTKTLLLLGALLGLSQHAAALPLSPATQAYADSLTQLTFCYPSLQRPPYLEDKGGLLIDQMTRLAR</sequence>
<feature type="chain" id="PRO_5014611262" evidence="1">
    <location>
        <begin position="21"/>
        <end position="66"/>
    </location>
</feature>
<dbReference type="AlphaFoldDB" id="A0A2M8H7P3"/>
<comment type="caution">
    <text evidence="2">The sequence shown here is derived from an EMBL/GenBank/DDBJ whole genome shotgun (WGS) entry which is preliminary data.</text>
</comment>
<dbReference type="Proteomes" id="UP000232060">
    <property type="component" value="Unassembled WGS sequence"/>
</dbReference>
<protein>
    <submittedName>
        <fullName evidence="2">Uncharacterized protein</fullName>
    </submittedName>
</protein>
<dbReference type="RefSeq" id="WP_157812790.1">
    <property type="nucleotide sequence ID" value="NZ_PGCP01000021.1"/>
</dbReference>
<evidence type="ECO:0000313" key="3">
    <source>
        <dbReference type="Proteomes" id="UP000232060"/>
    </source>
</evidence>
<name>A0A2M8H7P3_9GAMM</name>
<feature type="signal peptide" evidence="1">
    <location>
        <begin position="1"/>
        <end position="20"/>
    </location>
</feature>